<organism evidence="12 13">
    <name type="scientific">Desulfitobacterium dehalogenans</name>
    <dbReference type="NCBI Taxonomy" id="36854"/>
    <lineage>
        <taxon>Bacteria</taxon>
        <taxon>Bacillati</taxon>
        <taxon>Bacillota</taxon>
        <taxon>Clostridia</taxon>
        <taxon>Eubacteriales</taxon>
        <taxon>Desulfitobacteriaceae</taxon>
        <taxon>Desulfitobacterium</taxon>
    </lineage>
</organism>
<evidence type="ECO:0000256" key="9">
    <source>
        <dbReference type="ARBA" id="ARBA00023004"/>
    </source>
</evidence>
<evidence type="ECO:0000256" key="5">
    <source>
        <dbReference type="ARBA" id="ARBA00022485"/>
    </source>
</evidence>
<dbReference type="SUPFAM" id="SSF54862">
    <property type="entry name" value="4Fe-4S ferredoxins"/>
    <property type="match status" value="1"/>
</dbReference>
<accession>A0A7C6Z7A4</accession>
<evidence type="ECO:0000256" key="8">
    <source>
        <dbReference type="ARBA" id="ARBA00022982"/>
    </source>
</evidence>
<dbReference type="Proteomes" id="UP000553059">
    <property type="component" value="Unassembled WGS sequence"/>
</dbReference>
<protein>
    <recommendedName>
        <fullName evidence="3">Ferredoxin</fullName>
    </recommendedName>
</protein>
<dbReference type="InterPro" id="IPR050157">
    <property type="entry name" value="PSI_iron-sulfur_center"/>
</dbReference>
<gene>
    <name evidence="12" type="ORF">GX523_19775</name>
</gene>
<evidence type="ECO:0000256" key="4">
    <source>
        <dbReference type="ARBA" id="ARBA00022448"/>
    </source>
</evidence>
<evidence type="ECO:0000256" key="2">
    <source>
        <dbReference type="ARBA" id="ARBA00003532"/>
    </source>
</evidence>
<evidence type="ECO:0000313" key="13">
    <source>
        <dbReference type="Proteomes" id="UP000553059"/>
    </source>
</evidence>
<dbReference type="AlphaFoldDB" id="A0A7C6Z7A4"/>
<dbReference type="EMBL" id="DUTF01000415">
    <property type="protein sequence ID" value="HHY28943.1"/>
    <property type="molecule type" value="Genomic_DNA"/>
</dbReference>
<evidence type="ECO:0000256" key="3">
    <source>
        <dbReference type="ARBA" id="ARBA00013529"/>
    </source>
</evidence>
<feature type="domain" description="4Fe-4S ferredoxin-type" evidence="11">
    <location>
        <begin position="31"/>
        <end position="56"/>
    </location>
</feature>
<keyword evidence="5" id="KW-0004">4Fe-4S</keyword>
<name>A0A7C6Z7A4_9FIRM</name>
<keyword evidence="6" id="KW-0479">Metal-binding</keyword>
<dbReference type="GO" id="GO:0005737">
    <property type="term" value="C:cytoplasm"/>
    <property type="evidence" value="ECO:0007669"/>
    <property type="project" value="TreeGrafter"/>
</dbReference>
<keyword evidence="9" id="KW-0408">Iron</keyword>
<evidence type="ECO:0000256" key="6">
    <source>
        <dbReference type="ARBA" id="ARBA00022723"/>
    </source>
</evidence>
<dbReference type="Pfam" id="PF12838">
    <property type="entry name" value="Fer4_7"/>
    <property type="match status" value="1"/>
</dbReference>
<dbReference type="GO" id="GO:0051539">
    <property type="term" value="F:4 iron, 4 sulfur cluster binding"/>
    <property type="evidence" value="ECO:0007669"/>
    <property type="project" value="UniProtKB-KW"/>
</dbReference>
<keyword evidence="4" id="KW-0813">Transport</keyword>
<proteinExistence type="predicted"/>
<dbReference type="FunFam" id="3.30.70.20:FF:000045">
    <property type="entry name" value="Ferredoxin, 4Fe-4S"/>
    <property type="match status" value="1"/>
</dbReference>
<dbReference type="PANTHER" id="PTHR24960:SF79">
    <property type="entry name" value="PHOTOSYSTEM I IRON-SULFUR CENTER"/>
    <property type="match status" value="1"/>
</dbReference>
<keyword evidence="7" id="KW-0677">Repeat</keyword>
<dbReference type="PROSITE" id="PS51379">
    <property type="entry name" value="4FE4S_FER_2"/>
    <property type="match status" value="2"/>
</dbReference>
<evidence type="ECO:0000259" key="11">
    <source>
        <dbReference type="PROSITE" id="PS51379"/>
    </source>
</evidence>
<feature type="domain" description="4Fe-4S ferredoxin-type" evidence="11">
    <location>
        <begin position="1"/>
        <end position="29"/>
    </location>
</feature>
<evidence type="ECO:0000256" key="7">
    <source>
        <dbReference type="ARBA" id="ARBA00022737"/>
    </source>
</evidence>
<dbReference type="GO" id="GO:0046872">
    <property type="term" value="F:metal ion binding"/>
    <property type="evidence" value="ECO:0007669"/>
    <property type="project" value="UniProtKB-KW"/>
</dbReference>
<evidence type="ECO:0000256" key="1">
    <source>
        <dbReference type="ARBA" id="ARBA00001966"/>
    </source>
</evidence>
<dbReference type="InterPro" id="IPR017900">
    <property type="entry name" value="4Fe4S_Fe_S_CS"/>
</dbReference>
<dbReference type="InterPro" id="IPR017896">
    <property type="entry name" value="4Fe4S_Fe-S-bd"/>
</dbReference>
<reference evidence="12 13" key="1">
    <citation type="journal article" date="2020" name="Biotechnol. Biofuels">
        <title>New insights from the biogas microbiome by comprehensive genome-resolved metagenomics of nearly 1600 species originating from multiple anaerobic digesters.</title>
        <authorList>
            <person name="Campanaro S."/>
            <person name="Treu L."/>
            <person name="Rodriguez-R L.M."/>
            <person name="Kovalovszki A."/>
            <person name="Ziels R.M."/>
            <person name="Maus I."/>
            <person name="Zhu X."/>
            <person name="Kougias P.G."/>
            <person name="Basile A."/>
            <person name="Luo G."/>
            <person name="Schluter A."/>
            <person name="Konstantinidis K.T."/>
            <person name="Angelidaki I."/>
        </authorList>
    </citation>
    <scope>NUCLEOTIDE SEQUENCE [LARGE SCALE GENOMIC DNA]</scope>
    <source>
        <strain evidence="12">AS05jafATM_4</strain>
    </source>
</reference>
<comment type="function">
    <text evidence="2">Ferredoxins are iron-sulfur proteins that transfer electrons in a wide variety of metabolic reactions.</text>
</comment>
<comment type="caution">
    <text evidence="12">The sequence shown here is derived from an EMBL/GenBank/DDBJ whole genome shotgun (WGS) entry which is preliminary data.</text>
</comment>
<keyword evidence="10" id="KW-0411">Iron-sulfur</keyword>
<dbReference type="PROSITE" id="PS00198">
    <property type="entry name" value="4FE4S_FER_1"/>
    <property type="match status" value="2"/>
</dbReference>
<dbReference type="PANTHER" id="PTHR24960">
    <property type="entry name" value="PHOTOSYSTEM I IRON-SULFUR CENTER-RELATED"/>
    <property type="match status" value="1"/>
</dbReference>
<keyword evidence="8" id="KW-0249">Electron transport</keyword>
<evidence type="ECO:0000256" key="10">
    <source>
        <dbReference type="ARBA" id="ARBA00023014"/>
    </source>
</evidence>
<evidence type="ECO:0000313" key="12">
    <source>
        <dbReference type="EMBL" id="HHY28943.1"/>
    </source>
</evidence>
<comment type="cofactor">
    <cofactor evidence="1">
        <name>[4Fe-4S] cluster</name>
        <dbReference type="ChEBI" id="CHEBI:49883"/>
    </cofactor>
</comment>
<dbReference type="Gene3D" id="3.30.70.20">
    <property type="match status" value="1"/>
</dbReference>
<sequence>MAYVINSECISCGACEAECPVGAISAGDDLYVIDADTCTDCGSCAGVCPTGAPNPA</sequence>